<dbReference type="Pfam" id="PF01614">
    <property type="entry name" value="IclR_C"/>
    <property type="match status" value="1"/>
</dbReference>
<dbReference type="AlphaFoldDB" id="A0A1Y5PF49"/>
<dbReference type="Gene3D" id="1.10.10.10">
    <property type="entry name" value="Winged helix-like DNA-binding domain superfamily/Winged helix DNA-binding domain"/>
    <property type="match status" value="1"/>
</dbReference>
<dbReference type="InterPro" id="IPR050707">
    <property type="entry name" value="HTH_MetabolicPath_Reg"/>
</dbReference>
<keyword evidence="3" id="KW-0804">Transcription</keyword>
<dbReference type="SMART" id="SM00346">
    <property type="entry name" value="HTH_ICLR"/>
    <property type="match status" value="1"/>
</dbReference>
<dbReference type="InterPro" id="IPR014757">
    <property type="entry name" value="Tscrpt_reg_IclR_C"/>
</dbReference>
<evidence type="ECO:0000259" key="4">
    <source>
        <dbReference type="PROSITE" id="PS51077"/>
    </source>
</evidence>
<feature type="domain" description="IclR-ED" evidence="5">
    <location>
        <begin position="68"/>
        <end position="249"/>
    </location>
</feature>
<evidence type="ECO:0000256" key="2">
    <source>
        <dbReference type="ARBA" id="ARBA00023125"/>
    </source>
</evidence>
<keyword evidence="2" id="KW-0238">DNA-binding</keyword>
<gene>
    <name evidence="6" type="ORF">MHPYR_30077</name>
</gene>
<dbReference type="PANTHER" id="PTHR30136:SF39">
    <property type="entry name" value="TRANSCRIPTIONAL REGULATORY PROTEIN"/>
    <property type="match status" value="1"/>
</dbReference>
<dbReference type="PROSITE" id="PS51077">
    <property type="entry name" value="HTH_ICLR"/>
    <property type="match status" value="1"/>
</dbReference>
<protein>
    <submittedName>
        <fullName evidence="6">IclR-family transcriptional regulator</fullName>
    </submittedName>
</protein>
<evidence type="ECO:0000259" key="5">
    <source>
        <dbReference type="PROSITE" id="PS51078"/>
    </source>
</evidence>
<dbReference type="SUPFAM" id="SSF46785">
    <property type="entry name" value="Winged helix' DNA-binding domain"/>
    <property type="match status" value="1"/>
</dbReference>
<dbReference type="Gene3D" id="3.30.450.40">
    <property type="match status" value="1"/>
</dbReference>
<dbReference type="GO" id="GO:0045892">
    <property type="term" value="P:negative regulation of DNA-templated transcription"/>
    <property type="evidence" value="ECO:0007669"/>
    <property type="project" value="TreeGrafter"/>
</dbReference>
<keyword evidence="1" id="KW-0805">Transcription regulation</keyword>
<dbReference type="InterPro" id="IPR036390">
    <property type="entry name" value="WH_DNA-bd_sf"/>
</dbReference>
<feature type="domain" description="HTH iclR-type" evidence="4">
    <location>
        <begin position="7"/>
        <end position="67"/>
    </location>
</feature>
<dbReference type="InterPro" id="IPR029016">
    <property type="entry name" value="GAF-like_dom_sf"/>
</dbReference>
<dbReference type="EMBL" id="FLQS01000023">
    <property type="protein sequence ID" value="SBS76080.1"/>
    <property type="molecule type" value="Genomic_DNA"/>
</dbReference>
<accession>A0A1Y5PF49</accession>
<dbReference type="PROSITE" id="PS51078">
    <property type="entry name" value="ICLR_ED"/>
    <property type="match status" value="1"/>
</dbReference>
<organism evidence="6">
    <name type="scientific">uncultured Mycobacterium sp</name>
    <dbReference type="NCBI Taxonomy" id="171292"/>
    <lineage>
        <taxon>Bacteria</taxon>
        <taxon>Bacillati</taxon>
        <taxon>Actinomycetota</taxon>
        <taxon>Actinomycetes</taxon>
        <taxon>Mycobacteriales</taxon>
        <taxon>Mycobacteriaceae</taxon>
        <taxon>Mycobacterium</taxon>
        <taxon>environmental samples</taxon>
    </lineage>
</organism>
<dbReference type="PANTHER" id="PTHR30136">
    <property type="entry name" value="HELIX-TURN-HELIX TRANSCRIPTIONAL REGULATOR, ICLR FAMILY"/>
    <property type="match status" value="1"/>
</dbReference>
<proteinExistence type="predicted"/>
<dbReference type="GO" id="GO:0003700">
    <property type="term" value="F:DNA-binding transcription factor activity"/>
    <property type="evidence" value="ECO:0007669"/>
    <property type="project" value="TreeGrafter"/>
</dbReference>
<dbReference type="Pfam" id="PF09339">
    <property type="entry name" value="HTH_IclR"/>
    <property type="match status" value="1"/>
</dbReference>
<evidence type="ECO:0000313" key="6">
    <source>
        <dbReference type="EMBL" id="SBS76080.1"/>
    </source>
</evidence>
<reference evidence="6" key="1">
    <citation type="submission" date="2016-03" db="EMBL/GenBank/DDBJ databases">
        <authorList>
            <person name="Ploux O."/>
        </authorList>
    </citation>
    <scope>NUCLEOTIDE SEQUENCE</scope>
    <source>
        <strain evidence="6">UC10</strain>
    </source>
</reference>
<dbReference type="GO" id="GO:0003677">
    <property type="term" value="F:DNA binding"/>
    <property type="evidence" value="ECO:0007669"/>
    <property type="project" value="UniProtKB-KW"/>
</dbReference>
<sequence length="276" mass="29408">MVDEGSVRVIERVCLVLDCFSKERPRLQIGDLRELTGLPATTVARIVKSLVAQRLLEREGTDYRLGLRVLVWSAPAKAASDLIVAAGPVIDHIRDLTGETTGIYVRQGAVRVGVAAAMSDRSIIYNGYVGQVMPLHAGAAGKAFMAFDSAALKAALDAGLTRYTDATTTDAAQLRRELETVRRHGWSYSSEEREPGLSSLAAPIFDSVGDITAAITVGGPTFRLTPTAAEEFGPLIATAGMSISQRLGYVGHLSDDPAAALHHRDGPRSISNPSNQ</sequence>
<dbReference type="SUPFAM" id="SSF55781">
    <property type="entry name" value="GAF domain-like"/>
    <property type="match status" value="1"/>
</dbReference>
<evidence type="ECO:0000256" key="1">
    <source>
        <dbReference type="ARBA" id="ARBA00023015"/>
    </source>
</evidence>
<dbReference type="InterPro" id="IPR005471">
    <property type="entry name" value="Tscrpt_reg_IclR_N"/>
</dbReference>
<dbReference type="InterPro" id="IPR036388">
    <property type="entry name" value="WH-like_DNA-bd_sf"/>
</dbReference>
<name>A0A1Y5PF49_9MYCO</name>
<evidence type="ECO:0000256" key="3">
    <source>
        <dbReference type="ARBA" id="ARBA00023163"/>
    </source>
</evidence>